<keyword evidence="11" id="KW-0645">Protease</keyword>
<dbReference type="PANTHER" id="PTHR21581:SF26">
    <property type="entry name" value="D-ALANYL-D-ALANINE ENDOPEPTIDASE"/>
    <property type="match status" value="1"/>
</dbReference>
<dbReference type="GO" id="GO:0009252">
    <property type="term" value="P:peptidoglycan biosynthetic process"/>
    <property type="evidence" value="ECO:0007669"/>
    <property type="project" value="UniProtKB-KW"/>
</dbReference>
<keyword evidence="3" id="KW-0378">Hydrolase</keyword>
<keyword evidence="12" id="KW-1185">Reference proteome</keyword>
<feature type="active site" description="Acyl-ester intermediate" evidence="7">
    <location>
        <position position="58"/>
    </location>
</feature>
<accession>A0A0K6ITV2</accession>
<dbReference type="SUPFAM" id="SSF56601">
    <property type="entry name" value="beta-lactamase/transpeptidase-like"/>
    <property type="match status" value="1"/>
</dbReference>
<organism evidence="11 12">
    <name type="scientific">Tepidiphilus thermophilus</name>
    <dbReference type="NCBI Taxonomy" id="876478"/>
    <lineage>
        <taxon>Bacteria</taxon>
        <taxon>Pseudomonadati</taxon>
        <taxon>Pseudomonadota</taxon>
        <taxon>Hydrogenophilia</taxon>
        <taxon>Hydrogenophilales</taxon>
        <taxon>Hydrogenophilaceae</taxon>
        <taxon>Tepidiphilus</taxon>
    </lineage>
</organism>
<keyword evidence="11" id="KW-0121">Carboxypeptidase</keyword>
<feature type="active site" description="Proton acceptor" evidence="7">
    <location>
        <position position="61"/>
    </location>
</feature>
<evidence type="ECO:0000256" key="4">
    <source>
        <dbReference type="ARBA" id="ARBA00022960"/>
    </source>
</evidence>
<keyword evidence="4" id="KW-0133">Cell shape</keyword>
<dbReference type="GO" id="GO:0009002">
    <property type="term" value="F:serine-type D-Ala-D-Ala carboxypeptidase activity"/>
    <property type="evidence" value="ECO:0007669"/>
    <property type="project" value="InterPro"/>
</dbReference>
<sequence>MLRRLVQRGIFAILLVMVSWAQAGEPPLKSESFLVADARSLERIALRGDPAEPMPIASITKLMTAMVVLESHLPLDETITVGQEDIDTLKGTRSRLPVGTRLTRREALLLALMASENRAAMALSRHYPGGRPAFLQAMNVKARMLGMRNSRFVDPAGLNPGNVASMQDLVKMVRAASEYPLIRDFSTREQAAVQVGRRLVQFGTTNRLVKRDDWHITLQKTGYTSEAGRCLVMISEVSGRPVIMVLMNSQGKLTRVADAQRLRRWLETGGSVTEARGGKPRLAAHRG</sequence>
<dbReference type="InterPro" id="IPR001967">
    <property type="entry name" value="Peptidase_S11_N"/>
</dbReference>
<evidence type="ECO:0000256" key="5">
    <source>
        <dbReference type="ARBA" id="ARBA00022984"/>
    </source>
</evidence>
<evidence type="ECO:0000256" key="6">
    <source>
        <dbReference type="ARBA" id="ARBA00023316"/>
    </source>
</evidence>
<dbReference type="GO" id="GO:0071555">
    <property type="term" value="P:cell wall organization"/>
    <property type="evidence" value="ECO:0007669"/>
    <property type="project" value="UniProtKB-KW"/>
</dbReference>
<evidence type="ECO:0000256" key="3">
    <source>
        <dbReference type="ARBA" id="ARBA00022801"/>
    </source>
</evidence>
<evidence type="ECO:0000256" key="1">
    <source>
        <dbReference type="ARBA" id="ARBA00007164"/>
    </source>
</evidence>
<dbReference type="InterPro" id="IPR018044">
    <property type="entry name" value="Peptidase_S11"/>
</dbReference>
<dbReference type="GO" id="GO:0008360">
    <property type="term" value="P:regulation of cell shape"/>
    <property type="evidence" value="ECO:0007669"/>
    <property type="project" value="UniProtKB-KW"/>
</dbReference>
<dbReference type="Gene3D" id="3.40.710.10">
    <property type="entry name" value="DD-peptidase/beta-lactamase superfamily"/>
    <property type="match status" value="1"/>
</dbReference>
<keyword evidence="2" id="KW-0732">Signal</keyword>
<protein>
    <submittedName>
        <fullName evidence="11">D-alanyl-D-alanine carboxypeptidase</fullName>
    </submittedName>
</protein>
<dbReference type="RefSeq" id="WP_055423234.1">
    <property type="nucleotide sequence ID" value="NZ_CYHH01000004.1"/>
</dbReference>
<reference evidence="12" key="1">
    <citation type="submission" date="2015-08" db="EMBL/GenBank/DDBJ databases">
        <authorList>
            <person name="Babu N.S."/>
            <person name="Beckwith C.J."/>
            <person name="Beseler K.G."/>
            <person name="Brison A."/>
            <person name="Carone J.V."/>
            <person name="Caskin T.P."/>
            <person name="Diamond M."/>
            <person name="Durham M.E."/>
            <person name="Foxe J.M."/>
            <person name="Go M."/>
            <person name="Henderson B.A."/>
            <person name="Jones I.B."/>
            <person name="McGettigan J.A."/>
            <person name="Micheletti S.J."/>
            <person name="Nasrallah M.E."/>
            <person name="Ortiz D."/>
            <person name="Piller C.R."/>
            <person name="Privatt S.R."/>
            <person name="Schneider S.L."/>
            <person name="Sharp S."/>
            <person name="Smith T.C."/>
            <person name="Stanton J.D."/>
            <person name="Ullery H.E."/>
            <person name="Wilson R.J."/>
            <person name="Serrano M.G."/>
            <person name="Buck G."/>
            <person name="Lee V."/>
            <person name="Wang Y."/>
            <person name="Carvalho R."/>
            <person name="Voegtly L."/>
            <person name="Shi R."/>
            <person name="Duckworth R."/>
            <person name="Johnson A."/>
            <person name="Loviza R."/>
            <person name="Walstead R."/>
            <person name="Shah Z."/>
            <person name="Kiflezghi M."/>
            <person name="Wade K."/>
            <person name="Ball S.L."/>
            <person name="Bradley K.W."/>
            <person name="Asai D.J."/>
            <person name="Bowman C.A."/>
            <person name="Russell D.A."/>
            <person name="Pope W.H."/>
            <person name="Jacobs-Sera D."/>
            <person name="Hendrix R.W."/>
            <person name="Hatfull G.F."/>
        </authorList>
    </citation>
    <scope>NUCLEOTIDE SEQUENCE [LARGE SCALE GENOMIC DNA]</scope>
    <source>
        <strain evidence="12">JCM 19170</strain>
    </source>
</reference>
<keyword evidence="5" id="KW-0573">Peptidoglycan synthesis</keyword>
<name>A0A0K6ITV2_9PROT</name>
<comment type="similarity">
    <text evidence="1 9">Belongs to the peptidase S11 family.</text>
</comment>
<feature type="domain" description="Peptidase S11 D-alanyl-D-alanine carboxypeptidase A N-terminal" evidence="10">
    <location>
        <begin position="23"/>
        <end position="250"/>
    </location>
</feature>
<feature type="binding site" evidence="8">
    <location>
        <position position="220"/>
    </location>
    <ligand>
        <name>substrate</name>
    </ligand>
</feature>
<evidence type="ECO:0000256" key="8">
    <source>
        <dbReference type="PIRSR" id="PIRSR618044-2"/>
    </source>
</evidence>
<evidence type="ECO:0000256" key="2">
    <source>
        <dbReference type="ARBA" id="ARBA00022729"/>
    </source>
</evidence>
<proteinExistence type="inferred from homology"/>
<evidence type="ECO:0000313" key="11">
    <source>
        <dbReference type="EMBL" id="CUB06752.1"/>
    </source>
</evidence>
<dbReference type="NCBIfam" id="NF008668">
    <property type="entry name" value="PRK11669.1"/>
    <property type="match status" value="1"/>
</dbReference>
<dbReference type="InterPro" id="IPR012338">
    <property type="entry name" value="Beta-lactam/transpept-like"/>
</dbReference>
<evidence type="ECO:0000256" key="7">
    <source>
        <dbReference type="PIRSR" id="PIRSR618044-1"/>
    </source>
</evidence>
<gene>
    <name evidence="11" type="ORF">Ga0061068_10429</name>
</gene>
<evidence type="ECO:0000256" key="9">
    <source>
        <dbReference type="RuleBase" id="RU004016"/>
    </source>
</evidence>
<keyword evidence="6" id="KW-0961">Cell wall biogenesis/degradation</keyword>
<dbReference type="AlphaFoldDB" id="A0A0K6ITV2"/>
<dbReference type="Proteomes" id="UP000182108">
    <property type="component" value="Unassembled WGS sequence"/>
</dbReference>
<evidence type="ECO:0000313" key="12">
    <source>
        <dbReference type="Proteomes" id="UP000182108"/>
    </source>
</evidence>
<evidence type="ECO:0000259" key="10">
    <source>
        <dbReference type="Pfam" id="PF00768"/>
    </source>
</evidence>
<dbReference type="PANTHER" id="PTHR21581">
    <property type="entry name" value="D-ALANYL-D-ALANINE CARBOXYPEPTIDASE"/>
    <property type="match status" value="1"/>
</dbReference>
<feature type="active site" evidence="7">
    <location>
        <position position="115"/>
    </location>
</feature>
<dbReference type="GO" id="GO:0006508">
    <property type="term" value="P:proteolysis"/>
    <property type="evidence" value="ECO:0007669"/>
    <property type="project" value="InterPro"/>
</dbReference>
<dbReference type="Pfam" id="PF00768">
    <property type="entry name" value="Peptidase_S11"/>
    <property type="match status" value="1"/>
</dbReference>
<dbReference type="EMBL" id="CYHH01000004">
    <property type="protein sequence ID" value="CUB06752.1"/>
    <property type="molecule type" value="Genomic_DNA"/>
</dbReference>
<dbReference type="PRINTS" id="PR00725">
    <property type="entry name" value="DADACBPTASE1"/>
</dbReference>